<dbReference type="Gene3D" id="3.90.1200.10">
    <property type="match status" value="1"/>
</dbReference>
<dbReference type="SUPFAM" id="SSF56112">
    <property type="entry name" value="Protein kinase-like (PK-like)"/>
    <property type="match status" value="1"/>
</dbReference>
<dbReference type="EMBL" id="BAAARN010000001">
    <property type="protein sequence ID" value="GAA2730698.1"/>
    <property type="molecule type" value="Genomic_DNA"/>
</dbReference>
<sequence length="256" mass="27963">MTEGEELLAGGNASGRVVRIGDTVRKPWLPTSGRTVEYLQALRAKGIDVPEVHGRDDQGRLVLEHVPGQLAMDLGPLDPDLVRSVGRLLRSIHDASEGLEVPPDWPVLLPATDPDLVCHNDCAAWNLVIDGDRIVFIDWDGAGPSTRLWDLAYATISFGHLFPDADVALAADRVVAFLDGYGADAGLRARLPATLVRRAEAMHDLLLRSHRNGGEPWASMYVAGHGGHWRTTTDFIAANKDTWREACRRTTSPADR</sequence>
<dbReference type="Proteomes" id="UP001501326">
    <property type="component" value="Unassembled WGS sequence"/>
</dbReference>
<gene>
    <name evidence="2" type="ORF">GCM10009867_02710</name>
</gene>
<name>A0ABN3UEI9_9MICO</name>
<accession>A0ABN3UEI9</accession>
<protein>
    <submittedName>
        <fullName evidence="2">Phosphotransferase</fullName>
    </submittedName>
</protein>
<dbReference type="InterPro" id="IPR002575">
    <property type="entry name" value="Aminoglycoside_PTrfase"/>
</dbReference>
<comment type="caution">
    <text evidence="2">The sequence shown here is derived from an EMBL/GenBank/DDBJ whole genome shotgun (WGS) entry which is preliminary data.</text>
</comment>
<reference evidence="2 3" key="1">
    <citation type="journal article" date="2019" name="Int. J. Syst. Evol. Microbiol.">
        <title>The Global Catalogue of Microorganisms (GCM) 10K type strain sequencing project: providing services to taxonomists for standard genome sequencing and annotation.</title>
        <authorList>
            <consortium name="The Broad Institute Genomics Platform"/>
            <consortium name="The Broad Institute Genome Sequencing Center for Infectious Disease"/>
            <person name="Wu L."/>
            <person name="Ma J."/>
        </authorList>
    </citation>
    <scope>NUCLEOTIDE SEQUENCE [LARGE SCALE GENOMIC DNA]</scope>
    <source>
        <strain evidence="2 3">JCM 16378</strain>
    </source>
</reference>
<keyword evidence="3" id="KW-1185">Reference proteome</keyword>
<feature type="domain" description="Aminoglycoside phosphotransferase" evidence="1">
    <location>
        <begin position="105"/>
        <end position="183"/>
    </location>
</feature>
<evidence type="ECO:0000259" key="1">
    <source>
        <dbReference type="Pfam" id="PF01636"/>
    </source>
</evidence>
<dbReference type="Pfam" id="PF01636">
    <property type="entry name" value="APH"/>
    <property type="match status" value="1"/>
</dbReference>
<organism evidence="2 3">
    <name type="scientific">Pedococcus aerophilus</name>
    <dbReference type="NCBI Taxonomy" id="436356"/>
    <lineage>
        <taxon>Bacteria</taxon>
        <taxon>Bacillati</taxon>
        <taxon>Actinomycetota</taxon>
        <taxon>Actinomycetes</taxon>
        <taxon>Micrococcales</taxon>
        <taxon>Intrasporangiaceae</taxon>
        <taxon>Pedococcus</taxon>
    </lineage>
</organism>
<evidence type="ECO:0000313" key="2">
    <source>
        <dbReference type="EMBL" id="GAA2730698.1"/>
    </source>
</evidence>
<proteinExistence type="predicted"/>
<dbReference type="RefSeq" id="WP_344189515.1">
    <property type="nucleotide sequence ID" value="NZ_BAAARN010000001.1"/>
</dbReference>
<evidence type="ECO:0000313" key="3">
    <source>
        <dbReference type="Proteomes" id="UP001501326"/>
    </source>
</evidence>
<dbReference type="InterPro" id="IPR011009">
    <property type="entry name" value="Kinase-like_dom_sf"/>
</dbReference>